<feature type="domain" description="HTH lysR-type" evidence="5">
    <location>
        <begin position="6"/>
        <end position="63"/>
    </location>
</feature>
<dbReference type="PRINTS" id="PR00039">
    <property type="entry name" value="HTHLYSR"/>
</dbReference>
<dbReference type="SUPFAM" id="SSF46785">
    <property type="entry name" value="Winged helix' DNA-binding domain"/>
    <property type="match status" value="1"/>
</dbReference>
<dbReference type="Pfam" id="PF03466">
    <property type="entry name" value="LysR_substrate"/>
    <property type="match status" value="1"/>
</dbReference>
<dbReference type="Pfam" id="PF00126">
    <property type="entry name" value="HTH_1"/>
    <property type="match status" value="1"/>
</dbReference>
<sequence>MRFNKLDLNLLVALNAMLSTCSISRAAERLHMSQSAMSNALARLREYFDDELLVQVGRQMELTPRAEVLKEAVRDVLMRVDTTITAQPEFDPARSEREFRIFVSDYSLSTLMPQLMVLAHAQAPRVRFHLMPQVEQPQRALEQGQADLLVIPKEFCSPDHPTDTVFQDEFVCAVCNQGRFRDRELTPDSYLAAGHVIMQPPAGGQSLESAFMLRHGIARRVEVSTFSFMTAPHLVVGTDRIATMHRRLAQQASRHLPIRLLKPPMPIPPMVQVMQWHKHRSKDPGLLWLRQTLLAAAARMDEATTA</sequence>
<comment type="caution">
    <text evidence="6">The sequence shown here is derived from an EMBL/GenBank/DDBJ whole genome shotgun (WGS) entry which is preliminary data.</text>
</comment>
<dbReference type="InterPro" id="IPR050389">
    <property type="entry name" value="LysR-type_TF"/>
</dbReference>
<dbReference type="Gene3D" id="3.40.190.10">
    <property type="entry name" value="Periplasmic binding protein-like II"/>
    <property type="match status" value="2"/>
</dbReference>
<dbReference type="PANTHER" id="PTHR30118:SF6">
    <property type="entry name" value="HTH-TYPE TRANSCRIPTIONAL REGULATOR LEUO"/>
    <property type="match status" value="1"/>
</dbReference>
<evidence type="ECO:0000256" key="4">
    <source>
        <dbReference type="ARBA" id="ARBA00023163"/>
    </source>
</evidence>
<dbReference type="SUPFAM" id="SSF53850">
    <property type="entry name" value="Periplasmic binding protein-like II"/>
    <property type="match status" value="1"/>
</dbReference>
<dbReference type="Gene3D" id="1.10.10.10">
    <property type="entry name" value="Winged helix-like DNA-binding domain superfamily/Winged helix DNA-binding domain"/>
    <property type="match status" value="1"/>
</dbReference>
<evidence type="ECO:0000256" key="3">
    <source>
        <dbReference type="ARBA" id="ARBA00023125"/>
    </source>
</evidence>
<keyword evidence="4" id="KW-0804">Transcription</keyword>
<dbReference type="PANTHER" id="PTHR30118">
    <property type="entry name" value="HTH-TYPE TRANSCRIPTIONAL REGULATOR LEUO-RELATED"/>
    <property type="match status" value="1"/>
</dbReference>
<dbReference type="InterPro" id="IPR000847">
    <property type="entry name" value="LysR_HTH_N"/>
</dbReference>
<dbReference type="RefSeq" id="WP_273951219.1">
    <property type="nucleotide sequence ID" value="NZ_JAQSIP010000004.1"/>
</dbReference>
<dbReference type="InterPro" id="IPR036390">
    <property type="entry name" value="WH_DNA-bd_sf"/>
</dbReference>
<proteinExistence type="inferred from homology"/>
<organism evidence="6 7">
    <name type="scientific">Curvibacter cyanobacteriorum</name>
    <dbReference type="NCBI Taxonomy" id="3026422"/>
    <lineage>
        <taxon>Bacteria</taxon>
        <taxon>Pseudomonadati</taxon>
        <taxon>Pseudomonadota</taxon>
        <taxon>Betaproteobacteria</taxon>
        <taxon>Burkholderiales</taxon>
        <taxon>Comamonadaceae</taxon>
        <taxon>Curvibacter</taxon>
    </lineage>
</organism>
<evidence type="ECO:0000313" key="7">
    <source>
        <dbReference type="Proteomes" id="UP001528673"/>
    </source>
</evidence>
<dbReference type="InterPro" id="IPR005119">
    <property type="entry name" value="LysR_subst-bd"/>
</dbReference>
<evidence type="ECO:0000256" key="2">
    <source>
        <dbReference type="ARBA" id="ARBA00023015"/>
    </source>
</evidence>
<evidence type="ECO:0000256" key="1">
    <source>
        <dbReference type="ARBA" id="ARBA00009437"/>
    </source>
</evidence>
<evidence type="ECO:0000313" key="6">
    <source>
        <dbReference type="EMBL" id="MDD0838875.1"/>
    </source>
</evidence>
<dbReference type="InterPro" id="IPR037416">
    <property type="entry name" value="NodD_PBP2"/>
</dbReference>
<dbReference type="PROSITE" id="PS50931">
    <property type="entry name" value="HTH_LYSR"/>
    <property type="match status" value="1"/>
</dbReference>
<reference evidence="6 7" key="1">
    <citation type="submission" date="2023-02" db="EMBL/GenBank/DDBJ databases">
        <title>Bacterial whole genomic sequence of Curvibacter sp. HBC61.</title>
        <authorList>
            <person name="Le V."/>
            <person name="Ko S.-R."/>
            <person name="Ahn C.-Y."/>
            <person name="Oh H.-M."/>
        </authorList>
    </citation>
    <scope>NUCLEOTIDE SEQUENCE [LARGE SCALE GENOMIC DNA]</scope>
    <source>
        <strain evidence="6 7">HBC61</strain>
    </source>
</reference>
<gene>
    <name evidence="6" type="ORF">PSQ40_09870</name>
</gene>
<dbReference type="CDD" id="cd08462">
    <property type="entry name" value="PBP2_NodD"/>
    <property type="match status" value="1"/>
</dbReference>
<dbReference type="InterPro" id="IPR036388">
    <property type="entry name" value="WH-like_DNA-bd_sf"/>
</dbReference>
<protein>
    <submittedName>
        <fullName evidence="6">LysR family transcriptional regulator</fullName>
    </submittedName>
</protein>
<evidence type="ECO:0000259" key="5">
    <source>
        <dbReference type="PROSITE" id="PS50931"/>
    </source>
</evidence>
<dbReference type="Proteomes" id="UP001528673">
    <property type="component" value="Unassembled WGS sequence"/>
</dbReference>
<name>A0ABT5MXV6_9BURK</name>
<accession>A0ABT5MXV6</accession>
<keyword evidence="3" id="KW-0238">DNA-binding</keyword>
<keyword evidence="2" id="KW-0805">Transcription regulation</keyword>
<comment type="similarity">
    <text evidence="1">Belongs to the LysR transcriptional regulatory family.</text>
</comment>
<dbReference type="EMBL" id="JAQSIP010000004">
    <property type="protein sequence ID" value="MDD0838875.1"/>
    <property type="molecule type" value="Genomic_DNA"/>
</dbReference>
<keyword evidence="7" id="KW-1185">Reference proteome</keyword>